<accession>A0A061QNI7</accession>
<organism evidence="2">
    <name type="scientific">Tetraselmis sp. GSL018</name>
    <dbReference type="NCBI Taxonomy" id="582737"/>
    <lineage>
        <taxon>Eukaryota</taxon>
        <taxon>Viridiplantae</taxon>
        <taxon>Chlorophyta</taxon>
        <taxon>core chlorophytes</taxon>
        <taxon>Chlorodendrophyceae</taxon>
        <taxon>Chlorodendrales</taxon>
        <taxon>Chlorodendraceae</taxon>
        <taxon>Tetraselmis</taxon>
    </lineage>
</organism>
<evidence type="ECO:0000313" key="2">
    <source>
        <dbReference type="EMBL" id="JAC62192.1"/>
    </source>
</evidence>
<feature type="region of interest" description="Disordered" evidence="1">
    <location>
        <begin position="1"/>
        <end position="28"/>
    </location>
</feature>
<sequence>MFGYLSGGRGHQHHPMGKKGKRAPTMGGAEARGLKSVWDGAWGGGLQFGEGSLNRFLTGETLLRPDWIRPAPHPKTVNR</sequence>
<reference evidence="2" key="1">
    <citation type="submission" date="2014-05" db="EMBL/GenBank/DDBJ databases">
        <title>The transcriptome of the halophilic microalga Tetraselmis sp. GSL018 isolated from the Great Salt Lake, Utah.</title>
        <authorList>
            <person name="Jinkerson R.E."/>
            <person name="D'Adamo S."/>
            <person name="Posewitz M.C."/>
        </authorList>
    </citation>
    <scope>NUCLEOTIDE SEQUENCE</scope>
    <source>
        <strain evidence="2">GSL018</strain>
    </source>
</reference>
<proteinExistence type="predicted"/>
<name>A0A061QNI7_9CHLO</name>
<gene>
    <name evidence="2" type="ORF">TSPGSL018_24023</name>
</gene>
<feature type="compositionally biased region" description="Basic residues" evidence="1">
    <location>
        <begin position="10"/>
        <end position="22"/>
    </location>
</feature>
<dbReference type="AlphaFoldDB" id="A0A061QNI7"/>
<feature type="non-terminal residue" evidence="2">
    <location>
        <position position="79"/>
    </location>
</feature>
<protein>
    <submittedName>
        <fullName evidence="2">Uncharacterized protein</fullName>
    </submittedName>
</protein>
<evidence type="ECO:0000256" key="1">
    <source>
        <dbReference type="SAM" id="MobiDB-lite"/>
    </source>
</evidence>
<dbReference type="EMBL" id="GBEZ01024837">
    <property type="protein sequence ID" value="JAC62192.1"/>
    <property type="molecule type" value="Transcribed_RNA"/>
</dbReference>